<dbReference type="OrthoDB" id="306876at2759"/>
<dbReference type="STRING" id="946122.A0A0C2WHU2"/>
<keyword evidence="2 5" id="KW-0812">Transmembrane</keyword>
<dbReference type="InterPro" id="IPR000620">
    <property type="entry name" value="EamA_dom"/>
</dbReference>
<accession>A0A0C2WHU2</accession>
<feature type="transmembrane region" description="Helical" evidence="5">
    <location>
        <begin position="162"/>
        <end position="180"/>
    </location>
</feature>
<proteinExistence type="predicted"/>
<evidence type="ECO:0000256" key="3">
    <source>
        <dbReference type="ARBA" id="ARBA00022989"/>
    </source>
</evidence>
<organism evidence="7 8">
    <name type="scientific">Amanita muscaria (strain Koide BX008)</name>
    <dbReference type="NCBI Taxonomy" id="946122"/>
    <lineage>
        <taxon>Eukaryota</taxon>
        <taxon>Fungi</taxon>
        <taxon>Dikarya</taxon>
        <taxon>Basidiomycota</taxon>
        <taxon>Agaricomycotina</taxon>
        <taxon>Agaricomycetes</taxon>
        <taxon>Agaricomycetidae</taxon>
        <taxon>Agaricales</taxon>
        <taxon>Pluteineae</taxon>
        <taxon>Amanitaceae</taxon>
        <taxon>Amanita</taxon>
    </lineage>
</organism>
<dbReference type="InterPro" id="IPR037185">
    <property type="entry name" value="EmrE-like"/>
</dbReference>
<sequence length="350" mass="37806">MDIHEEPLLDTEETVEASKWTMKKRSLFSSVREFVSDNTGLLLVLLSQVFFSMMNAAVKQLSTIDPPVSTLQVILVRMGITYTCSLVYMIAAGVEDPILGPKGVRTILAFRGISGFIGLFGIYFSLQYLSLSDATVLTFLSPLCTAAAGAILLKENFRLSQAFAGVVSLVGVILIARPPFLFKGNSISMDAAVMPISAIVIFNDEESVGMRVIAVGVALLGVLGMTGAYVAIRAIGKRAHTLHIMSSFALQSVIVTALGMVITKTPFVVPSRFEWFSLLLIVGIFGFVAQVLLTMGLQREAAGRASMAVYTQIVFATIFQLIIFHTYPSRLSILGTILILSSALYVAVND</sequence>
<feature type="transmembrane region" description="Helical" evidence="5">
    <location>
        <begin position="331"/>
        <end position="348"/>
    </location>
</feature>
<feature type="transmembrane region" description="Helical" evidence="5">
    <location>
        <begin position="275"/>
        <end position="295"/>
    </location>
</feature>
<feature type="domain" description="EamA" evidence="6">
    <location>
        <begin position="39"/>
        <end position="176"/>
    </location>
</feature>
<feature type="transmembrane region" description="Helical" evidence="5">
    <location>
        <begin position="134"/>
        <end position="153"/>
    </location>
</feature>
<evidence type="ECO:0000256" key="4">
    <source>
        <dbReference type="ARBA" id="ARBA00023136"/>
    </source>
</evidence>
<protein>
    <recommendedName>
        <fullName evidence="6">EamA domain-containing protein</fullName>
    </recommendedName>
</protein>
<dbReference type="Proteomes" id="UP000054549">
    <property type="component" value="Unassembled WGS sequence"/>
</dbReference>
<feature type="transmembrane region" description="Helical" evidence="5">
    <location>
        <begin position="106"/>
        <end position="128"/>
    </location>
</feature>
<dbReference type="Pfam" id="PF00892">
    <property type="entry name" value="EamA"/>
    <property type="match status" value="2"/>
</dbReference>
<dbReference type="EMBL" id="KN818289">
    <property type="protein sequence ID" value="KIL61027.1"/>
    <property type="molecule type" value="Genomic_DNA"/>
</dbReference>
<name>A0A0C2WHU2_AMAMK</name>
<keyword evidence="8" id="KW-1185">Reference proteome</keyword>
<reference evidence="7 8" key="1">
    <citation type="submission" date="2014-04" db="EMBL/GenBank/DDBJ databases">
        <title>Evolutionary Origins and Diversification of the Mycorrhizal Mutualists.</title>
        <authorList>
            <consortium name="DOE Joint Genome Institute"/>
            <consortium name="Mycorrhizal Genomics Consortium"/>
            <person name="Kohler A."/>
            <person name="Kuo A."/>
            <person name="Nagy L.G."/>
            <person name="Floudas D."/>
            <person name="Copeland A."/>
            <person name="Barry K.W."/>
            <person name="Cichocki N."/>
            <person name="Veneault-Fourrey C."/>
            <person name="LaButti K."/>
            <person name="Lindquist E.A."/>
            <person name="Lipzen A."/>
            <person name="Lundell T."/>
            <person name="Morin E."/>
            <person name="Murat C."/>
            <person name="Riley R."/>
            <person name="Ohm R."/>
            <person name="Sun H."/>
            <person name="Tunlid A."/>
            <person name="Henrissat B."/>
            <person name="Grigoriev I.V."/>
            <person name="Hibbett D.S."/>
            <person name="Martin F."/>
        </authorList>
    </citation>
    <scope>NUCLEOTIDE SEQUENCE [LARGE SCALE GENOMIC DNA]</scope>
    <source>
        <strain evidence="7 8">Koide BX008</strain>
    </source>
</reference>
<dbReference type="HOGENOM" id="CLU_032828_4_1_1"/>
<gene>
    <name evidence="7" type="ORF">M378DRAFT_868689</name>
</gene>
<evidence type="ECO:0000313" key="8">
    <source>
        <dbReference type="Proteomes" id="UP000054549"/>
    </source>
</evidence>
<dbReference type="PANTHER" id="PTHR22911">
    <property type="entry name" value="ACYL-MALONYL CONDENSING ENZYME-RELATED"/>
    <property type="match status" value="1"/>
</dbReference>
<keyword evidence="3 5" id="KW-1133">Transmembrane helix</keyword>
<feature type="transmembrane region" description="Helical" evidence="5">
    <location>
        <begin position="307"/>
        <end position="325"/>
    </location>
</feature>
<feature type="transmembrane region" description="Helical" evidence="5">
    <location>
        <begin position="244"/>
        <end position="263"/>
    </location>
</feature>
<feature type="transmembrane region" description="Helical" evidence="5">
    <location>
        <begin position="34"/>
        <end position="54"/>
    </location>
</feature>
<evidence type="ECO:0000256" key="5">
    <source>
        <dbReference type="SAM" id="Phobius"/>
    </source>
</evidence>
<comment type="subcellular location">
    <subcellularLocation>
        <location evidence="1">Membrane</location>
        <topology evidence="1">Multi-pass membrane protein</topology>
    </subcellularLocation>
</comment>
<dbReference type="PANTHER" id="PTHR22911:SF6">
    <property type="entry name" value="SOLUTE CARRIER FAMILY 35 MEMBER G1"/>
    <property type="match status" value="1"/>
</dbReference>
<feature type="transmembrane region" description="Helical" evidence="5">
    <location>
        <begin position="74"/>
        <end position="94"/>
    </location>
</feature>
<evidence type="ECO:0000256" key="1">
    <source>
        <dbReference type="ARBA" id="ARBA00004141"/>
    </source>
</evidence>
<evidence type="ECO:0000259" key="6">
    <source>
        <dbReference type="Pfam" id="PF00892"/>
    </source>
</evidence>
<dbReference type="SUPFAM" id="SSF103481">
    <property type="entry name" value="Multidrug resistance efflux transporter EmrE"/>
    <property type="match status" value="2"/>
</dbReference>
<dbReference type="AlphaFoldDB" id="A0A0C2WHU2"/>
<feature type="transmembrane region" description="Helical" evidence="5">
    <location>
        <begin position="212"/>
        <end position="232"/>
    </location>
</feature>
<dbReference type="InParanoid" id="A0A0C2WHU2"/>
<feature type="domain" description="EamA" evidence="6">
    <location>
        <begin position="214"/>
        <end position="346"/>
    </location>
</feature>
<keyword evidence="4 5" id="KW-0472">Membrane</keyword>
<dbReference type="GO" id="GO:0016020">
    <property type="term" value="C:membrane"/>
    <property type="evidence" value="ECO:0007669"/>
    <property type="project" value="UniProtKB-SubCell"/>
</dbReference>
<evidence type="ECO:0000313" key="7">
    <source>
        <dbReference type="EMBL" id="KIL61027.1"/>
    </source>
</evidence>
<evidence type="ECO:0000256" key="2">
    <source>
        <dbReference type="ARBA" id="ARBA00022692"/>
    </source>
</evidence>